<dbReference type="EMBL" id="BGPR01097261">
    <property type="protein sequence ID" value="GBM44880.1"/>
    <property type="molecule type" value="Genomic_DNA"/>
</dbReference>
<comment type="caution">
    <text evidence="2">The sequence shown here is derived from an EMBL/GenBank/DDBJ whole genome shotgun (WGS) entry which is preliminary data.</text>
</comment>
<proteinExistence type="predicted"/>
<organism evidence="2 3">
    <name type="scientific">Araneus ventricosus</name>
    <name type="common">Orbweaver spider</name>
    <name type="synonym">Epeira ventricosa</name>
    <dbReference type="NCBI Taxonomy" id="182803"/>
    <lineage>
        <taxon>Eukaryota</taxon>
        <taxon>Metazoa</taxon>
        <taxon>Ecdysozoa</taxon>
        <taxon>Arthropoda</taxon>
        <taxon>Chelicerata</taxon>
        <taxon>Arachnida</taxon>
        <taxon>Araneae</taxon>
        <taxon>Araneomorphae</taxon>
        <taxon>Entelegynae</taxon>
        <taxon>Araneoidea</taxon>
        <taxon>Araneidae</taxon>
        <taxon>Araneus</taxon>
    </lineage>
</organism>
<gene>
    <name evidence="2" type="ORF">AVEN_213220_1</name>
</gene>
<evidence type="ECO:0000256" key="1">
    <source>
        <dbReference type="SAM" id="MobiDB-lite"/>
    </source>
</evidence>
<evidence type="ECO:0000313" key="2">
    <source>
        <dbReference type="EMBL" id="GBM44880.1"/>
    </source>
</evidence>
<accession>A0A4Y2FTN1</accession>
<name>A0A4Y2FTN1_ARAVE</name>
<protein>
    <submittedName>
        <fullName evidence="2">Uncharacterized protein</fullName>
    </submittedName>
</protein>
<keyword evidence="3" id="KW-1185">Reference proteome</keyword>
<reference evidence="2 3" key="1">
    <citation type="journal article" date="2019" name="Sci. Rep.">
        <title>Orb-weaving spider Araneus ventricosus genome elucidates the spidroin gene catalogue.</title>
        <authorList>
            <person name="Kono N."/>
            <person name="Nakamura H."/>
            <person name="Ohtoshi R."/>
            <person name="Moran D.A.P."/>
            <person name="Shinohara A."/>
            <person name="Yoshida Y."/>
            <person name="Fujiwara M."/>
            <person name="Mori M."/>
            <person name="Tomita M."/>
            <person name="Arakawa K."/>
        </authorList>
    </citation>
    <scope>NUCLEOTIDE SEQUENCE [LARGE SCALE GENOMIC DNA]</scope>
</reference>
<dbReference type="AlphaFoldDB" id="A0A4Y2FTN1"/>
<evidence type="ECO:0000313" key="3">
    <source>
        <dbReference type="Proteomes" id="UP000499080"/>
    </source>
</evidence>
<sequence length="92" mass="10476">MNSGQELTASNHHLEVRHTTAVGRFVQLQDELPRNNSSATPLVSDGRCLKREEKRRRRADRERGDGNKQTANSVVLFFEIRNLDETGVFLTP</sequence>
<feature type="region of interest" description="Disordered" evidence="1">
    <location>
        <begin position="27"/>
        <end position="68"/>
    </location>
</feature>
<dbReference type="Proteomes" id="UP000499080">
    <property type="component" value="Unassembled WGS sequence"/>
</dbReference>